<evidence type="ECO:0000313" key="2">
    <source>
        <dbReference type="Proteomes" id="UP001183585"/>
    </source>
</evidence>
<reference evidence="1 2" key="1">
    <citation type="submission" date="2023-07" db="EMBL/GenBank/DDBJ databases">
        <title>Sequencing the genomes of 1000 actinobacteria strains.</title>
        <authorList>
            <person name="Klenk H.-P."/>
        </authorList>
    </citation>
    <scope>NUCLEOTIDE SEQUENCE [LARGE SCALE GENOMIC DNA]</scope>
    <source>
        <strain evidence="1 2">DSM 45554</strain>
    </source>
</reference>
<gene>
    <name evidence="1" type="ORF">J2S48_004710</name>
</gene>
<accession>A0ABU2CV37</accession>
<proteinExistence type="predicted"/>
<name>A0ABU2CV37_9MICO</name>
<evidence type="ECO:0000313" key="1">
    <source>
        <dbReference type="EMBL" id="MDR7385195.1"/>
    </source>
</evidence>
<dbReference type="Proteomes" id="UP001183585">
    <property type="component" value="Unassembled WGS sequence"/>
</dbReference>
<sequence length="95" mass="11138">MTGRAFRDSSLDSWDAHRDQWQEILNSFEIPPRGRQRDCRIPVPVTARLVWESDGLELLDTTAYAWFGRLVLVEVLDHRLTIHGAWIHASDVRRR</sequence>
<protein>
    <submittedName>
        <fullName evidence="1">Uncharacterized protein</fullName>
    </submittedName>
</protein>
<dbReference type="EMBL" id="JAVDYE010000001">
    <property type="protein sequence ID" value="MDR7385195.1"/>
    <property type="molecule type" value="Genomic_DNA"/>
</dbReference>
<organism evidence="1 2">
    <name type="scientific">Promicromonospora iranensis</name>
    <dbReference type="NCBI Taxonomy" id="1105144"/>
    <lineage>
        <taxon>Bacteria</taxon>
        <taxon>Bacillati</taxon>
        <taxon>Actinomycetota</taxon>
        <taxon>Actinomycetes</taxon>
        <taxon>Micrococcales</taxon>
        <taxon>Promicromonosporaceae</taxon>
        <taxon>Promicromonospora</taxon>
    </lineage>
</organism>
<dbReference type="RefSeq" id="WP_274997275.1">
    <property type="nucleotide sequence ID" value="NZ_JAJQQP010000015.1"/>
</dbReference>
<keyword evidence="2" id="KW-1185">Reference proteome</keyword>
<comment type="caution">
    <text evidence="1">The sequence shown here is derived from an EMBL/GenBank/DDBJ whole genome shotgun (WGS) entry which is preliminary data.</text>
</comment>